<keyword evidence="1" id="KW-0547">Nucleotide-binding</keyword>
<dbReference type="PANTHER" id="PTHR13748:SF62">
    <property type="entry name" value="COBW DOMAIN-CONTAINING PROTEIN"/>
    <property type="match status" value="1"/>
</dbReference>
<dbReference type="Pfam" id="PF02492">
    <property type="entry name" value="cobW"/>
    <property type="match status" value="1"/>
</dbReference>
<dbReference type="Gene3D" id="3.30.1220.10">
    <property type="entry name" value="CobW-like, C-terminal domain"/>
    <property type="match status" value="1"/>
</dbReference>
<dbReference type="Gene3D" id="3.40.50.300">
    <property type="entry name" value="P-loop containing nucleotide triphosphate hydrolases"/>
    <property type="match status" value="1"/>
</dbReference>
<dbReference type="Pfam" id="PF07683">
    <property type="entry name" value="CobW_C"/>
    <property type="match status" value="1"/>
</dbReference>
<keyword evidence="2" id="KW-0378">Hydrolase</keyword>
<reference evidence="8" key="1">
    <citation type="journal article" date="2019" name="Int. J. Syst. Evol. Microbiol.">
        <title>The Global Catalogue of Microorganisms (GCM) 10K type strain sequencing project: providing services to taxonomists for standard genome sequencing and annotation.</title>
        <authorList>
            <consortium name="The Broad Institute Genomics Platform"/>
            <consortium name="The Broad Institute Genome Sequencing Center for Infectious Disease"/>
            <person name="Wu L."/>
            <person name="Ma J."/>
        </authorList>
    </citation>
    <scope>NUCLEOTIDE SEQUENCE [LARGE SCALE GENOMIC DNA]</scope>
    <source>
        <strain evidence="8">CGMCC 1.15772</strain>
    </source>
</reference>
<organism evidence="7 8">
    <name type="scientific">Deinococcus lacus</name>
    <dbReference type="NCBI Taxonomy" id="392561"/>
    <lineage>
        <taxon>Bacteria</taxon>
        <taxon>Thermotogati</taxon>
        <taxon>Deinococcota</taxon>
        <taxon>Deinococci</taxon>
        <taxon>Deinococcales</taxon>
        <taxon>Deinococcaceae</taxon>
        <taxon>Deinococcus</taxon>
    </lineage>
</organism>
<dbReference type="InterPro" id="IPR027417">
    <property type="entry name" value="P-loop_NTPase"/>
</dbReference>
<dbReference type="RefSeq" id="WP_380082073.1">
    <property type="nucleotide sequence ID" value="NZ_JBHSWD010000001.1"/>
</dbReference>
<keyword evidence="3" id="KW-0143">Chaperone</keyword>
<protein>
    <submittedName>
        <fullName evidence="7">CobW family GTP-binding protein</fullName>
    </submittedName>
</protein>
<dbReference type="Proteomes" id="UP001596297">
    <property type="component" value="Unassembled WGS sequence"/>
</dbReference>
<sequence>MNPFAADRAPIPVTVIAGFLGAGKTTLVNHLIASGGRRFEVIVNEFGAVGVDGGLIQAMPELGAGDVQELTAGCLCCTGADQLREALVLLALRPEPPEHVLIELSGVADPSPVLATLLEPEVSAVFELDSLITVVDARNLARSLTENPETALQLAYASVTVLNKADLVTPAELEAAADLCSGLNPLTRLVTAQQGQVGAEVLRQRAFGPDWRPDPTPTRHTAGLRSVTLEAQQPLEMRGWSALVHDIVGRPGQVLRVKGVVCVAGEPRKLLLHAVRDLITVDFTDESSADGHSRLVMIGRDLNREEEAAKFSRYTPAAAPAPR</sequence>
<accession>A0ABW1YA41</accession>
<comment type="similarity">
    <text evidence="4">Belongs to the SIMIBI class G3E GTPase family. ZNG1 subfamily.</text>
</comment>
<dbReference type="EMBL" id="JBHSWD010000001">
    <property type="protein sequence ID" value="MFC6591067.1"/>
    <property type="molecule type" value="Genomic_DNA"/>
</dbReference>
<dbReference type="SMART" id="SM00833">
    <property type="entry name" value="CobW_C"/>
    <property type="match status" value="1"/>
</dbReference>
<dbReference type="PANTHER" id="PTHR13748">
    <property type="entry name" value="COBW-RELATED"/>
    <property type="match status" value="1"/>
</dbReference>
<dbReference type="SUPFAM" id="SSF52540">
    <property type="entry name" value="P-loop containing nucleoside triphosphate hydrolases"/>
    <property type="match status" value="1"/>
</dbReference>
<evidence type="ECO:0000256" key="3">
    <source>
        <dbReference type="ARBA" id="ARBA00023186"/>
    </source>
</evidence>
<dbReference type="InterPro" id="IPR003495">
    <property type="entry name" value="CobW/HypB/UreG_nucleotide-bd"/>
</dbReference>
<dbReference type="CDD" id="cd03112">
    <property type="entry name" value="CobW-like"/>
    <property type="match status" value="1"/>
</dbReference>
<evidence type="ECO:0000256" key="5">
    <source>
        <dbReference type="ARBA" id="ARBA00049117"/>
    </source>
</evidence>
<dbReference type="InterPro" id="IPR011629">
    <property type="entry name" value="CobW-like_C"/>
</dbReference>
<dbReference type="InterPro" id="IPR036627">
    <property type="entry name" value="CobW-likC_sf"/>
</dbReference>
<evidence type="ECO:0000259" key="6">
    <source>
        <dbReference type="SMART" id="SM00833"/>
    </source>
</evidence>
<feature type="domain" description="CobW C-terminal" evidence="6">
    <location>
        <begin position="224"/>
        <end position="315"/>
    </location>
</feature>
<name>A0ABW1YA41_9DEIO</name>
<evidence type="ECO:0000256" key="2">
    <source>
        <dbReference type="ARBA" id="ARBA00022801"/>
    </source>
</evidence>
<comment type="caution">
    <text evidence="7">The sequence shown here is derived from an EMBL/GenBank/DDBJ whole genome shotgun (WGS) entry which is preliminary data.</text>
</comment>
<gene>
    <name evidence="7" type="ORF">ACFP81_02805</name>
</gene>
<keyword evidence="8" id="KW-1185">Reference proteome</keyword>
<evidence type="ECO:0000256" key="4">
    <source>
        <dbReference type="ARBA" id="ARBA00034320"/>
    </source>
</evidence>
<proteinExistence type="inferred from homology"/>
<evidence type="ECO:0000256" key="1">
    <source>
        <dbReference type="ARBA" id="ARBA00022741"/>
    </source>
</evidence>
<comment type="catalytic activity">
    <reaction evidence="5">
        <text>GTP + H2O = GDP + phosphate + H(+)</text>
        <dbReference type="Rhea" id="RHEA:19669"/>
        <dbReference type="ChEBI" id="CHEBI:15377"/>
        <dbReference type="ChEBI" id="CHEBI:15378"/>
        <dbReference type="ChEBI" id="CHEBI:37565"/>
        <dbReference type="ChEBI" id="CHEBI:43474"/>
        <dbReference type="ChEBI" id="CHEBI:58189"/>
    </reaction>
    <physiologicalReaction direction="left-to-right" evidence="5">
        <dbReference type="Rhea" id="RHEA:19670"/>
    </physiologicalReaction>
</comment>
<evidence type="ECO:0000313" key="7">
    <source>
        <dbReference type="EMBL" id="MFC6591067.1"/>
    </source>
</evidence>
<dbReference type="InterPro" id="IPR051316">
    <property type="entry name" value="Zinc-reg_GTPase_activator"/>
</dbReference>
<dbReference type="SUPFAM" id="SSF90002">
    <property type="entry name" value="Hypothetical protein YjiA, C-terminal domain"/>
    <property type="match status" value="1"/>
</dbReference>
<evidence type="ECO:0000313" key="8">
    <source>
        <dbReference type="Proteomes" id="UP001596297"/>
    </source>
</evidence>